<keyword evidence="3 6" id="KW-0812">Transmembrane</keyword>
<dbReference type="VEuPathDB" id="FungiDB:T552_00172"/>
<proteinExistence type="inferred from homology"/>
<evidence type="ECO:0000313" key="8">
    <source>
        <dbReference type="Proteomes" id="UP000054454"/>
    </source>
</evidence>
<accession>A0A0W4ZT39</accession>
<comment type="similarity">
    <text evidence="2">Belongs to the YIP1 family.</text>
</comment>
<dbReference type="PANTHER" id="PTHR21236">
    <property type="entry name" value="GOLGI MEMBRANE PROTEIN YIP1"/>
    <property type="match status" value="1"/>
</dbReference>
<keyword evidence="8" id="KW-1185">Reference proteome</keyword>
<name>A0A0W4ZT39_PNEC8</name>
<dbReference type="AlphaFoldDB" id="A0A0W4ZT39"/>
<dbReference type="Proteomes" id="UP000054454">
    <property type="component" value="Unassembled WGS sequence"/>
</dbReference>
<protein>
    <recommendedName>
        <fullName evidence="9">Protein YIP</fullName>
    </recommendedName>
</protein>
<evidence type="ECO:0008006" key="9">
    <source>
        <dbReference type="Google" id="ProtNLM"/>
    </source>
</evidence>
<sequence length="145" mass="16894">MKNQGNLATNDEYFLEDSNVNRETFVYIDSEDGIERVSKNINTYVNNERNTYTSTLEEPIYMTIYNDIKMIGIRAKYILLPHKDNNTLNNWDLWGPFIFCLIFSLCLSLKTSKNESINVFTGIFCIVWASQLVITLNFKLLKVPM</sequence>
<evidence type="ECO:0000256" key="2">
    <source>
        <dbReference type="ARBA" id="ARBA00010596"/>
    </source>
</evidence>
<dbReference type="OrthoDB" id="411251at2759"/>
<dbReference type="PANTHER" id="PTHR21236:SF1">
    <property type="entry name" value="PROTEIN YIPF6"/>
    <property type="match status" value="1"/>
</dbReference>
<dbReference type="GO" id="GO:0016020">
    <property type="term" value="C:membrane"/>
    <property type="evidence" value="ECO:0007669"/>
    <property type="project" value="UniProtKB-SubCell"/>
</dbReference>
<organism evidence="7 8">
    <name type="scientific">Pneumocystis carinii (strain B80)</name>
    <name type="common">Rat pneumocystis pneumonia agent</name>
    <name type="synonym">Pneumocystis carinii f. sp. carinii</name>
    <dbReference type="NCBI Taxonomy" id="1408658"/>
    <lineage>
        <taxon>Eukaryota</taxon>
        <taxon>Fungi</taxon>
        <taxon>Dikarya</taxon>
        <taxon>Ascomycota</taxon>
        <taxon>Taphrinomycotina</taxon>
        <taxon>Pneumocystomycetes</taxon>
        <taxon>Pneumocystaceae</taxon>
        <taxon>Pneumocystis</taxon>
    </lineage>
</organism>
<feature type="transmembrane region" description="Helical" evidence="6">
    <location>
        <begin position="93"/>
        <end position="110"/>
    </location>
</feature>
<comment type="caution">
    <text evidence="7">The sequence shown here is derived from an EMBL/GenBank/DDBJ whole genome shotgun (WGS) entry which is preliminary data.</text>
</comment>
<evidence type="ECO:0000256" key="3">
    <source>
        <dbReference type="ARBA" id="ARBA00022692"/>
    </source>
</evidence>
<dbReference type="RefSeq" id="XP_018227646.1">
    <property type="nucleotide sequence ID" value="XM_018368791.1"/>
</dbReference>
<dbReference type="InterPro" id="IPR045231">
    <property type="entry name" value="Yip1/4-like"/>
</dbReference>
<evidence type="ECO:0000256" key="6">
    <source>
        <dbReference type="SAM" id="Phobius"/>
    </source>
</evidence>
<gene>
    <name evidence="7" type="ORF">T552_00172</name>
</gene>
<keyword evidence="5 6" id="KW-0472">Membrane</keyword>
<evidence type="ECO:0000313" key="7">
    <source>
        <dbReference type="EMBL" id="KTW31530.1"/>
    </source>
</evidence>
<comment type="subcellular location">
    <subcellularLocation>
        <location evidence="1">Membrane</location>
        <topology evidence="1">Multi-pass membrane protein</topology>
    </subcellularLocation>
</comment>
<dbReference type="GeneID" id="28934993"/>
<evidence type="ECO:0000256" key="4">
    <source>
        <dbReference type="ARBA" id="ARBA00022989"/>
    </source>
</evidence>
<keyword evidence="4 6" id="KW-1133">Transmembrane helix</keyword>
<evidence type="ECO:0000256" key="5">
    <source>
        <dbReference type="ARBA" id="ARBA00023136"/>
    </source>
</evidence>
<dbReference type="EMBL" id="LFVZ01000001">
    <property type="protein sequence ID" value="KTW31530.1"/>
    <property type="molecule type" value="Genomic_DNA"/>
</dbReference>
<dbReference type="GO" id="GO:0006888">
    <property type="term" value="P:endoplasmic reticulum to Golgi vesicle-mediated transport"/>
    <property type="evidence" value="ECO:0007669"/>
    <property type="project" value="InterPro"/>
</dbReference>
<evidence type="ECO:0000256" key="1">
    <source>
        <dbReference type="ARBA" id="ARBA00004141"/>
    </source>
</evidence>
<dbReference type="GO" id="GO:0005802">
    <property type="term" value="C:trans-Golgi network"/>
    <property type="evidence" value="ECO:0007669"/>
    <property type="project" value="TreeGrafter"/>
</dbReference>
<reference evidence="8" key="1">
    <citation type="journal article" date="2016" name="Nat. Commun.">
        <title>Genome analysis of three Pneumocystis species reveals adaptation mechanisms to life exclusively in mammalian hosts.</title>
        <authorList>
            <person name="Ma L."/>
            <person name="Chen Z."/>
            <person name="Huang D.W."/>
            <person name="Kutty G."/>
            <person name="Ishihara M."/>
            <person name="Wang H."/>
            <person name="Abouelleil A."/>
            <person name="Bishop L."/>
            <person name="Davey E."/>
            <person name="Deng R."/>
            <person name="Deng X."/>
            <person name="Fan L."/>
            <person name="Fantoni G."/>
            <person name="Fitzgerald M."/>
            <person name="Gogineni E."/>
            <person name="Goldberg J.M."/>
            <person name="Handley G."/>
            <person name="Hu X."/>
            <person name="Huber C."/>
            <person name="Jiao X."/>
            <person name="Jones K."/>
            <person name="Levin J.Z."/>
            <person name="Liu Y."/>
            <person name="Macdonald P."/>
            <person name="Melnikov A."/>
            <person name="Raley C."/>
            <person name="Sassi M."/>
            <person name="Sherman B.T."/>
            <person name="Song X."/>
            <person name="Sykes S."/>
            <person name="Tran B."/>
            <person name="Walsh L."/>
            <person name="Xia Y."/>
            <person name="Yang J."/>
            <person name="Young S."/>
            <person name="Zeng Q."/>
            <person name="Zheng X."/>
            <person name="Stephens R."/>
            <person name="Nusbaum C."/>
            <person name="Birren B.W."/>
            <person name="Azadi P."/>
            <person name="Lempicki R.A."/>
            <person name="Cuomo C.A."/>
            <person name="Kovacs J.A."/>
        </authorList>
    </citation>
    <scope>NUCLEOTIDE SEQUENCE [LARGE SCALE GENOMIC DNA]</scope>
    <source>
        <strain evidence="8">B80</strain>
    </source>
</reference>
<feature type="transmembrane region" description="Helical" evidence="6">
    <location>
        <begin position="117"/>
        <end position="138"/>
    </location>
</feature>